<organism evidence="4 5">
    <name type="scientific">Streptomyces lavendulocolor</name>
    <dbReference type="NCBI Taxonomy" id="67316"/>
    <lineage>
        <taxon>Bacteria</taxon>
        <taxon>Bacillati</taxon>
        <taxon>Actinomycetota</taxon>
        <taxon>Actinomycetes</taxon>
        <taxon>Kitasatosporales</taxon>
        <taxon>Streptomycetaceae</taxon>
        <taxon>Streptomyces</taxon>
    </lineage>
</organism>
<keyword evidence="1" id="KW-0238">DNA-binding</keyword>
<keyword evidence="5" id="KW-1185">Reference proteome</keyword>
<proteinExistence type="predicted"/>
<dbReference type="PROSITE" id="PS50937">
    <property type="entry name" value="HTH_MERR_2"/>
    <property type="match status" value="1"/>
</dbReference>
<feature type="region of interest" description="Disordered" evidence="2">
    <location>
        <begin position="205"/>
        <end position="239"/>
    </location>
</feature>
<sequence length="239" mass="24925">MRIGELSRRTGVSVPTIKYYVREGLLPAGRLSSPNQASYDASHERRLRLVRALLDVGGLSVAAIREVLDAVDDTERPVHKVLGEAADRLAARHVGEPDAALDAARAAVADLVERRGWRVNVKSPQAEALAGALAALERVGHGTFVELLDDYADAAEQVAAVDLAYAARSARREGLVESAVVGTVLGDALLTALRRLAHVDASARAYGDGGQEGPVTREASGEPGAPDGEGRGSGPDAAA</sequence>
<reference evidence="4 5" key="1">
    <citation type="submission" date="2024-06" db="EMBL/GenBank/DDBJ databases">
        <title>The Natural Products Discovery Center: Release of the First 8490 Sequenced Strains for Exploring Actinobacteria Biosynthetic Diversity.</title>
        <authorList>
            <person name="Kalkreuter E."/>
            <person name="Kautsar S.A."/>
            <person name="Yang D."/>
            <person name="Bader C.D."/>
            <person name="Teijaro C.N."/>
            <person name="Fluegel L."/>
            <person name="Davis C.M."/>
            <person name="Simpson J.R."/>
            <person name="Lauterbach L."/>
            <person name="Steele A.D."/>
            <person name="Gui C."/>
            <person name="Meng S."/>
            <person name="Li G."/>
            <person name="Viehrig K."/>
            <person name="Ye F."/>
            <person name="Su P."/>
            <person name="Kiefer A.F."/>
            <person name="Nichols A."/>
            <person name="Cepeda A.J."/>
            <person name="Yan W."/>
            <person name="Fan B."/>
            <person name="Jiang Y."/>
            <person name="Adhikari A."/>
            <person name="Zheng C.-J."/>
            <person name="Schuster L."/>
            <person name="Cowan T.M."/>
            <person name="Smanski M.J."/>
            <person name="Chevrette M.G."/>
            <person name="De Carvalho L.P.S."/>
            <person name="Shen B."/>
        </authorList>
    </citation>
    <scope>NUCLEOTIDE SEQUENCE [LARGE SCALE GENOMIC DNA]</scope>
    <source>
        <strain evidence="4 5">NPDC006337</strain>
    </source>
</reference>
<dbReference type="InterPro" id="IPR047057">
    <property type="entry name" value="MerR_fam"/>
</dbReference>
<protein>
    <submittedName>
        <fullName evidence="4">MerR family transcriptional regulator</fullName>
    </submittedName>
</protein>
<dbReference type="Proteomes" id="UP001550378">
    <property type="component" value="Unassembled WGS sequence"/>
</dbReference>
<name>A0ABV2W9C8_9ACTN</name>
<dbReference type="EMBL" id="JBEXZR010000022">
    <property type="protein sequence ID" value="MEU0710134.1"/>
    <property type="molecule type" value="Genomic_DNA"/>
</dbReference>
<evidence type="ECO:0000256" key="2">
    <source>
        <dbReference type="SAM" id="MobiDB-lite"/>
    </source>
</evidence>
<feature type="domain" description="HTH merR-type" evidence="3">
    <location>
        <begin position="1"/>
        <end position="70"/>
    </location>
</feature>
<dbReference type="PANTHER" id="PTHR30204">
    <property type="entry name" value="REDOX-CYCLING DRUG-SENSING TRANSCRIPTIONAL ACTIVATOR SOXR"/>
    <property type="match status" value="1"/>
</dbReference>
<dbReference type="SUPFAM" id="SSF46955">
    <property type="entry name" value="Putative DNA-binding domain"/>
    <property type="match status" value="1"/>
</dbReference>
<dbReference type="Pfam" id="PF13411">
    <property type="entry name" value="MerR_1"/>
    <property type="match status" value="1"/>
</dbReference>
<evidence type="ECO:0000313" key="4">
    <source>
        <dbReference type="EMBL" id="MEU0710134.1"/>
    </source>
</evidence>
<evidence type="ECO:0000313" key="5">
    <source>
        <dbReference type="Proteomes" id="UP001550378"/>
    </source>
</evidence>
<dbReference type="PANTHER" id="PTHR30204:SF98">
    <property type="entry name" value="HTH-TYPE TRANSCRIPTIONAL REGULATOR ADHR"/>
    <property type="match status" value="1"/>
</dbReference>
<dbReference type="InterPro" id="IPR000551">
    <property type="entry name" value="MerR-type_HTH_dom"/>
</dbReference>
<evidence type="ECO:0000259" key="3">
    <source>
        <dbReference type="PROSITE" id="PS50937"/>
    </source>
</evidence>
<dbReference type="SMART" id="SM00422">
    <property type="entry name" value="HTH_MERR"/>
    <property type="match status" value="1"/>
</dbReference>
<dbReference type="RefSeq" id="WP_359658874.1">
    <property type="nucleotide sequence ID" value="NZ_JBEXZP010000422.1"/>
</dbReference>
<dbReference type="InterPro" id="IPR009061">
    <property type="entry name" value="DNA-bd_dom_put_sf"/>
</dbReference>
<comment type="caution">
    <text evidence="4">The sequence shown here is derived from an EMBL/GenBank/DDBJ whole genome shotgun (WGS) entry which is preliminary data.</text>
</comment>
<gene>
    <name evidence="4" type="ORF">ABZ508_22490</name>
</gene>
<evidence type="ECO:0000256" key="1">
    <source>
        <dbReference type="ARBA" id="ARBA00023125"/>
    </source>
</evidence>
<dbReference type="Gene3D" id="1.10.1660.10">
    <property type="match status" value="1"/>
</dbReference>
<dbReference type="PRINTS" id="PR00040">
    <property type="entry name" value="HTHMERR"/>
</dbReference>
<accession>A0ABV2W9C8</accession>